<dbReference type="InterPro" id="IPR026749">
    <property type="entry name" value="Tmem135"/>
</dbReference>
<dbReference type="PANTHER" id="PTHR12459">
    <property type="entry name" value="TRANSMEMBRANE PROTEIN 135-RELATED"/>
    <property type="match status" value="1"/>
</dbReference>
<gene>
    <name evidence="1" type="ORF">WJX81_006470</name>
</gene>
<organism evidence="1 2">
    <name type="scientific">Elliptochloris bilobata</name>
    <dbReference type="NCBI Taxonomy" id="381761"/>
    <lineage>
        <taxon>Eukaryota</taxon>
        <taxon>Viridiplantae</taxon>
        <taxon>Chlorophyta</taxon>
        <taxon>core chlorophytes</taxon>
        <taxon>Trebouxiophyceae</taxon>
        <taxon>Trebouxiophyceae incertae sedis</taxon>
        <taxon>Elliptochloris clade</taxon>
        <taxon>Elliptochloris</taxon>
    </lineage>
</organism>
<evidence type="ECO:0000313" key="2">
    <source>
        <dbReference type="Proteomes" id="UP001445335"/>
    </source>
</evidence>
<keyword evidence="2" id="KW-1185">Reference proteome</keyword>
<dbReference type="Proteomes" id="UP001445335">
    <property type="component" value="Unassembled WGS sequence"/>
</dbReference>
<dbReference type="PANTHER" id="PTHR12459:SF15">
    <property type="entry name" value="TRANSMEMBRANE PROTEIN 135"/>
    <property type="match status" value="1"/>
</dbReference>
<accession>A0AAW1QUJ4</accession>
<protein>
    <recommendedName>
        <fullName evidence="3">Transmembrane protein 135 N-terminal domain-containing protein</fullName>
    </recommendedName>
</protein>
<evidence type="ECO:0000313" key="1">
    <source>
        <dbReference type="EMBL" id="KAK9825198.1"/>
    </source>
</evidence>
<dbReference type="AlphaFoldDB" id="A0AAW1QUJ4"/>
<sequence length="467" mass="51008">MPGQPDLHKQGNLLIVALYRRFTASSEGRRALTRLLNATTRGAATGFCLRGGLHLTSLLFSLLNAARRRRKARLQSLQGMLKESLRYTAFLGSFAGVYVAVDEGIAALFGKQRSSDWRAFVAGAAAGPSILLTGPKARHHSLALYVLLRGVTLLVRCGNKPDAPPAVRALLTPTRSRHGDTGLMLMCMCTCQLAYSWILKPQTLPPSFVHFLNHHGGHELWYYKAARELAHRHWHGLPPEPLAALVGTENEGLVAEHPCDWAHPGVGCNENALRFLPAAYLRALPVYLPVYLLSGLLVHRRALFAAGAPEIWAKVLKGAARSSAFLAVYCTLCWRGACFGFQATSSCAPPVIAGSAWLGGLATLLEKKSRRMELALYCTSHAIMSFALCLVEWGVVREWHVPDRLDVVMFAAAAASIMHCYSDGNGRHRDVFRSKYLNYLDFVLGSEGHEAGAIVHVPSTRDLLATG</sequence>
<name>A0AAW1QUJ4_9CHLO</name>
<comment type="caution">
    <text evidence="1">The sequence shown here is derived from an EMBL/GenBank/DDBJ whole genome shotgun (WGS) entry which is preliminary data.</text>
</comment>
<dbReference type="EMBL" id="JALJOU010000076">
    <property type="protein sequence ID" value="KAK9825198.1"/>
    <property type="molecule type" value="Genomic_DNA"/>
</dbReference>
<proteinExistence type="predicted"/>
<evidence type="ECO:0008006" key="3">
    <source>
        <dbReference type="Google" id="ProtNLM"/>
    </source>
</evidence>
<reference evidence="1 2" key="1">
    <citation type="journal article" date="2024" name="Nat. Commun.">
        <title>Phylogenomics reveals the evolutionary origins of lichenization in chlorophyte algae.</title>
        <authorList>
            <person name="Puginier C."/>
            <person name="Libourel C."/>
            <person name="Otte J."/>
            <person name="Skaloud P."/>
            <person name="Haon M."/>
            <person name="Grisel S."/>
            <person name="Petersen M."/>
            <person name="Berrin J.G."/>
            <person name="Delaux P.M."/>
            <person name="Dal Grande F."/>
            <person name="Keller J."/>
        </authorList>
    </citation>
    <scope>NUCLEOTIDE SEQUENCE [LARGE SCALE GENOMIC DNA]</scope>
    <source>
        <strain evidence="1 2">SAG 245.80</strain>
    </source>
</reference>